<gene>
    <name evidence="2" type="ORF">RSOLAG22IIIB_09945</name>
</gene>
<sequence length="232" mass="26772">MHMHIVQKEEPTLEFARFIIYSSKKTPSLHKGSGGTEVKLRWCPGHVGIEGNEKADREAGRAAQGQLYPPELIPQFLESYQPPLNPLTRRRKVKEMSRTAAIKYWEASEAGEKYRLRYPTLSPRHFLAHTHQLPRSRATLLFRLVTGHIQLQAHLYRLQLVDSPHCKHCQIESETVSHFLLKCPRFAAERHTHLTSHGHDFLHLSFLLFATCALDPLFDFIKATGRLRDLIK</sequence>
<proteinExistence type="predicted"/>
<organism evidence="2 3">
    <name type="scientific">Rhizoctonia solani</name>
    <dbReference type="NCBI Taxonomy" id="456999"/>
    <lineage>
        <taxon>Eukaryota</taxon>
        <taxon>Fungi</taxon>
        <taxon>Dikarya</taxon>
        <taxon>Basidiomycota</taxon>
        <taxon>Agaricomycotina</taxon>
        <taxon>Agaricomycetes</taxon>
        <taxon>Cantharellales</taxon>
        <taxon>Ceratobasidiaceae</taxon>
        <taxon>Rhizoctonia</taxon>
    </lineage>
</organism>
<dbReference type="GO" id="GO:0003676">
    <property type="term" value="F:nucleic acid binding"/>
    <property type="evidence" value="ECO:0007669"/>
    <property type="project" value="InterPro"/>
</dbReference>
<evidence type="ECO:0000313" key="2">
    <source>
        <dbReference type="EMBL" id="CUA71932.1"/>
    </source>
</evidence>
<dbReference type="SUPFAM" id="SSF53098">
    <property type="entry name" value="Ribonuclease H-like"/>
    <property type="match status" value="1"/>
</dbReference>
<dbReference type="InterPro" id="IPR036397">
    <property type="entry name" value="RNaseH_sf"/>
</dbReference>
<dbReference type="Gene3D" id="3.30.420.10">
    <property type="entry name" value="Ribonuclease H-like superfamily/Ribonuclease H"/>
    <property type="match status" value="1"/>
</dbReference>
<feature type="domain" description="RNase H type-1" evidence="1">
    <location>
        <begin position="1"/>
        <end position="64"/>
    </location>
</feature>
<accession>A0A0K6G124</accession>
<protein>
    <recommendedName>
        <fullName evidence="1">RNase H type-1 domain-containing protein</fullName>
    </recommendedName>
</protein>
<evidence type="ECO:0000259" key="1">
    <source>
        <dbReference type="PROSITE" id="PS50879"/>
    </source>
</evidence>
<dbReference type="EMBL" id="CYGV01001272">
    <property type="protein sequence ID" value="CUA71932.1"/>
    <property type="molecule type" value="Genomic_DNA"/>
</dbReference>
<dbReference type="InterPro" id="IPR002156">
    <property type="entry name" value="RNaseH_domain"/>
</dbReference>
<reference evidence="2 3" key="1">
    <citation type="submission" date="2015-07" db="EMBL/GenBank/DDBJ databases">
        <authorList>
            <person name="Noorani M."/>
        </authorList>
    </citation>
    <scope>NUCLEOTIDE SEQUENCE [LARGE SCALE GENOMIC DNA]</scope>
    <source>
        <strain evidence="2">BBA 69670</strain>
    </source>
</reference>
<dbReference type="PROSITE" id="PS50879">
    <property type="entry name" value="RNASE_H_1"/>
    <property type="match status" value="1"/>
</dbReference>
<evidence type="ECO:0000313" key="3">
    <source>
        <dbReference type="Proteomes" id="UP000044841"/>
    </source>
</evidence>
<name>A0A0K6G124_9AGAM</name>
<dbReference type="AlphaFoldDB" id="A0A0K6G124"/>
<dbReference type="GO" id="GO:0004523">
    <property type="term" value="F:RNA-DNA hybrid ribonuclease activity"/>
    <property type="evidence" value="ECO:0007669"/>
    <property type="project" value="InterPro"/>
</dbReference>
<keyword evidence="3" id="KW-1185">Reference proteome</keyword>
<dbReference type="InterPro" id="IPR012337">
    <property type="entry name" value="RNaseH-like_sf"/>
</dbReference>
<dbReference type="Proteomes" id="UP000044841">
    <property type="component" value="Unassembled WGS sequence"/>
</dbReference>